<evidence type="ECO:0000313" key="2">
    <source>
        <dbReference type="Proteomes" id="UP000694845"/>
    </source>
</evidence>
<feature type="signal peptide" evidence="1">
    <location>
        <begin position="1"/>
        <end position="22"/>
    </location>
</feature>
<dbReference type="OrthoDB" id="5959603at2759"/>
<keyword evidence="1" id="KW-0732">Signal</keyword>
<name>A0A8B7XVT9_ACAPL</name>
<sequence length="324" mass="35388">MNALTVFASCCFLLGQMVTCSAMSLRGYQWEEHLMRLKHGGSAVATSSQLAVSTISRYSTVDVQTFQQDESRVFIGRLCGQSVGDAVNVTVLLNNNPGWEPVKGVVEYFVIDSNYQEGVLCSNKDSNGYATPNCLIESWPNKYDIIVIATAGSVSGIAFTLNAEFYDEGTEAASYVKANLPTRRHAPSNLGASVKELSRKPVILTESVLTFPSVSLGYLEEALISFTWCGNTETHIFAVASTITSVDGESSFAQYMCKTLPCDVGVNNIAHNGDQLPSNTVLTDPMTSKENLYVVVVNWGGPYDEEANKYIGNFLFNADQVRYY</sequence>
<evidence type="ECO:0000256" key="1">
    <source>
        <dbReference type="SAM" id="SignalP"/>
    </source>
</evidence>
<dbReference type="KEGG" id="aplc:110975837"/>
<reference evidence="3" key="1">
    <citation type="submission" date="2025-08" db="UniProtKB">
        <authorList>
            <consortium name="RefSeq"/>
        </authorList>
    </citation>
    <scope>IDENTIFICATION</scope>
</reference>
<evidence type="ECO:0000313" key="3">
    <source>
        <dbReference type="RefSeq" id="XP_022084362.1"/>
    </source>
</evidence>
<protein>
    <submittedName>
        <fullName evidence="3">Uncharacterized protein LOC110975837</fullName>
    </submittedName>
</protein>
<keyword evidence="2" id="KW-1185">Reference proteome</keyword>
<dbReference type="Proteomes" id="UP000694845">
    <property type="component" value="Unplaced"/>
</dbReference>
<dbReference type="AlphaFoldDB" id="A0A8B7XVT9"/>
<accession>A0A8B7XVT9</accession>
<dbReference type="RefSeq" id="XP_022084362.1">
    <property type="nucleotide sequence ID" value="XM_022228670.1"/>
</dbReference>
<dbReference type="OMA" id="NNNPGWE"/>
<dbReference type="GeneID" id="110975837"/>
<organism evidence="2 3">
    <name type="scientific">Acanthaster planci</name>
    <name type="common">Crown-of-thorns starfish</name>
    <dbReference type="NCBI Taxonomy" id="133434"/>
    <lineage>
        <taxon>Eukaryota</taxon>
        <taxon>Metazoa</taxon>
        <taxon>Echinodermata</taxon>
        <taxon>Eleutherozoa</taxon>
        <taxon>Asterozoa</taxon>
        <taxon>Asteroidea</taxon>
        <taxon>Valvatacea</taxon>
        <taxon>Valvatida</taxon>
        <taxon>Acanthasteridae</taxon>
        <taxon>Acanthaster</taxon>
    </lineage>
</organism>
<gene>
    <name evidence="3" type="primary">LOC110975837</name>
</gene>
<proteinExistence type="predicted"/>
<feature type="chain" id="PRO_5034279538" evidence="1">
    <location>
        <begin position="23"/>
        <end position="324"/>
    </location>
</feature>